<dbReference type="SUPFAM" id="SSF56935">
    <property type="entry name" value="Porins"/>
    <property type="match status" value="1"/>
</dbReference>
<dbReference type="InterPro" id="IPR001702">
    <property type="entry name" value="Porin_Gram-ve"/>
</dbReference>
<organism evidence="13 14">
    <name type="scientific">Acinetobacter junii</name>
    <dbReference type="NCBI Taxonomy" id="40215"/>
    <lineage>
        <taxon>Bacteria</taxon>
        <taxon>Pseudomonadati</taxon>
        <taxon>Pseudomonadota</taxon>
        <taxon>Gammaproteobacteria</taxon>
        <taxon>Moraxellales</taxon>
        <taxon>Moraxellaceae</taxon>
        <taxon>Acinetobacter</taxon>
    </lineage>
</organism>
<dbReference type="EMBL" id="CP059558">
    <property type="protein sequence ID" value="QUY35274.1"/>
    <property type="molecule type" value="Genomic_DNA"/>
</dbReference>
<evidence type="ECO:0000256" key="10">
    <source>
        <dbReference type="ARBA" id="ARBA00023237"/>
    </source>
</evidence>
<evidence type="ECO:0000256" key="7">
    <source>
        <dbReference type="ARBA" id="ARBA00023065"/>
    </source>
</evidence>
<keyword evidence="3" id="KW-0813">Transport</keyword>
<dbReference type="Pfam" id="PF13609">
    <property type="entry name" value="Porin_4"/>
    <property type="match status" value="1"/>
</dbReference>
<evidence type="ECO:0000256" key="8">
    <source>
        <dbReference type="ARBA" id="ARBA00023114"/>
    </source>
</evidence>
<dbReference type="GO" id="GO:0034220">
    <property type="term" value="P:monoatomic ion transmembrane transport"/>
    <property type="evidence" value="ECO:0007669"/>
    <property type="project" value="InterPro"/>
</dbReference>
<evidence type="ECO:0000256" key="9">
    <source>
        <dbReference type="ARBA" id="ARBA00023136"/>
    </source>
</evidence>
<dbReference type="CDD" id="cd00342">
    <property type="entry name" value="gram_neg_porins"/>
    <property type="match status" value="1"/>
</dbReference>
<evidence type="ECO:0000313" key="14">
    <source>
        <dbReference type="Proteomes" id="UP000679388"/>
    </source>
</evidence>
<keyword evidence="4" id="KW-1134">Transmembrane beta strand</keyword>
<evidence type="ECO:0000256" key="5">
    <source>
        <dbReference type="ARBA" id="ARBA00022692"/>
    </source>
</evidence>
<keyword evidence="6 11" id="KW-0732">Signal</keyword>
<sequence length="371" mass="40362">MKKLLLAATVATLAMNAAQAAPTLYGKLNVTLDNVDNKNFDGESDVTEVNSNASRIGVKGEEKLTDKLSAIYLAEWAISTDGSGSDTDLSARNRFIGLKSDGIGALKVGKFDSYFKTAAGNNQDIYNDHTILDITNTMYGEDRLNNVIGFESDPKLLAGLTFNVMFQQGENTSDSKEGASGYDDKRDSFGDSVSASVNYENKDLGLALGVAGNSGVQGKYNAYSLKDIYSDAYRVTGSMDFGVIGAKGLVLGALWQHAEPKDDLTAFNTGKKDTNGKDILANYKGLEEDAWVAALTYKIGDTPFAVKGQYQSATTARDGFEDRKLDQYGVGLDYRFNKQARFYGIVAQQKRDWQDEDNKRTVVGAGMEYNF</sequence>
<proteinExistence type="predicted"/>
<dbReference type="RefSeq" id="WP_099948707.1">
    <property type="nucleotide sequence ID" value="NZ_CP024632.1"/>
</dbReference>
<evidence type="ECO:0000256" key="3">
    <source>
        <dbReference type="ARBA" id="ARBA00022448"/>
    </source>
</evidence>
<keyword evidence="7" id="KW-0406">Ion transport</keyword>
<dbReference type="Proteomes" id="UP000679388">
    <property type="component" value="Chromosome"/>
</dbReference>
<dbReference type="InterPro" id="IPR033900">
    <property type="entry name" value="Gram_neg_porin_domain"/>
</dbReference>
<feature type="domain" description="Porin" evidence="12">
    <location>
        <begin position="7"/>
        <end position="352"/>
    </location>
</feature>
<evidence type="ECO:0000256" key="1">
    <source>
        <dbReference type="ARBA" id="ARBA00004571"/>
    </source>
</evidence>
<dbReference type="PRINTS" id="PR00182">
    <property type="entry name" value="ECOLNEIPORIN"/>
</dbReference>
<protein>
    <submittedName>
        <fullName evidence="13">Porin</fullName>
    </submittedName>
</protein>
<keyword evidence="9" id="KW-0472">Membrane</keyword>
<comment type="subunit">
    <text evidence="2">Homotrimer.</text>
</comment>
<evidence type="ECO:0000256" key="6">
    <source>
        <dbReference type="ARBA" id="ARBA00022729"/>
    </source>
</evidence>
<name>A0AAX1MDJ5_ACIJU</name>
<dbReference type="GO" id="GO:0009279">
    <property type="term" value="C:cell outer membrane"/>
    <property type="evidence" value="ECO:0007669"/>
    <property type="project" value="UniProtKB-SubCell"/>
</dbReference>
<feature type="chain" id="PRO_5043342841" evidence="11">
    <location>
        <begin position="21"/>
        <end position="371"/>
    </location>
</feature>
<dbReference type="GeneID" id="70092491"/>
<dbReference type="PANTHER" id="PTHR34501">
    <property type="entry name" value="PROTEIN YDDL-RELATED"/>
    <property type="match status" value="1"/>
</dbReference>
<accession>A0AAX1MDJ5</accession>
<evidence type="ECO:0000256" key="4">
    <source>
        <dbReference type="ARBA" id="ARBA00022452"/>
    </source>
</evidence>
<evidence type="ECO:0000256" key="11">
    <source>
        <dbReference type="SAM" id="SignalP"/>
    </source>
</evidence>
<reference evidence="13" key="1">
    <citation type="submission" date="2020-07" db="EMBL/GenBank/DDBJ databases">
        <title>Acinetobacter junii strain YR7 chromosome and plasmid pNDM-YR7.</title>
        <authorList>
            <person name="Tang B."/>
        </authorList>
    </citation>
    <scope>NUCLEOTIDE SEQUENCE</scope>
    <source>
        <strain evidence="13">YR7</strain>
    </source>
</reference>
<evidence type="ECO:0000256" key="2">
    <source>
        <dbReference type="ARBA" id="ARBA00011233"/>
    </source>
</evidence>
<comment type="subcellular location">
    <subcellularLocation>
        <location evidence="1">Cell outer membrane</location>
        <topology evidence="1">Multi-pass membrane protein</topology>
    </subcellularLocation>
</comment>
<dbReference type="PANTHER" id="PTHR34501:SF9">
    <property type="entry name" value="MAJOR OUTER MEMBRANE PROTEIN P.IA"/>
    <property type="match status" value="1"/>
</dbReference>
<keyword evidence="8" id="KW-0626">Porin</keyword>
<gene>
    <name evidence="13" type="ORF">H2677_08200</name>
</gene>
<dbReference type="InterPro" id="IPR050298">
    <property type="entry name" value="Gram-neg_bact_OMP"/>
</dbReference>
<keyword evidence="10" id="KW-0998">Cell outer membrane</keyword>
<dbReference type="InterPro" id="IPR023614">
    <property type="entry name" value="Porin_dom_sf"/>
</dbReference>
<evidence type="ECO:0000259" key="12">
    <source>
        <dbReference type="Pfam" id="PF13609"/>
    </source>
</evidence>
<feature type="signal peptide" evidence="11">
    <location>
        <begin position="1"/>
        <end position="20"/>
    </location>
</feature>
<dbReference type="GO" id="GO:0015288">
    <property type="term" value="F:porin activity"/>
    <property type="evidence" value="ECO:0007669"/>
    <property type="project" value="UniProtKB-KW"/>
</dbReference>
<keyword evidence="5" id="KW-0812">Transmembrane</keyword>
<dbReference type="AlphaFoldDB" id="A0AAX1MDJ5"/>
<dbReference type="Gene3D" id="2.40.160.10">
    <property type="entry name" value="Porin"/>
    <property type="match status" value="1"/>
</dbReference>
<evidence type="ECO:0000313" key="13">
    <source>
        <dbReference type="EMBL" id="QUY35274.1"/>
    </source>
</evidence>
<dbReference type="GO" id="GO:0046930">
    <property type="term" value="C:pore complex"/>
    <property type="evidence" value="ECO:0007669"/>
    <property type="project" value="UniProtKB-KW"/>
</dbReference>